<evidence type="ECO:0000256" key="2">
    <source>
        <dbReference type="ARBA" id="ARBA00022630"/>
    </source>
</evidence>
<feature type="domain" description="FAD/NAD(P)-binding" evidence="5">
    <location>
        <begin position="142"/>
        <end position="303"/>
    </location>
</feature>
<organism evidence="6 7">
    <name type="scientific">Halomonas piscis</name>
    <dbReference type="NCBI Taxonomy" id="3031727"/>
    <lineage>
        <taxon>Bacteria</taxon>
        <taxon>Pseudomonadati</taxon>
        <taxon>Pseudomonadota</taxon>
        <taxon>Gammaproteobacteria</taxon>
        <taxon>Oceanospirillales</taxon>
        <taxon>Halomonadaceae</taxon>
        <taxon>Halomonas</taxon>
    </lineage>
</organism>
<dbReference type="SUPFAM" id="SSF51905">
    <property type="entry name" value="FAD/NAD(P)-binding domain"/>
    <property type="match status" value="2"/>
</dbReference>
<dbReference type="Gene3D" id="3.50.50.100">
    <property type="match status" value="1"/>
</dbReference>
<evidence type="ECO:0000256" key="1">
    <source>
        <dbReference type="ARBA" id="ARBA00001974"/>
    </source>
</evidence>
<protein>
    <submittedName>
        <fullName evidence="6">FAD-dependent oxidoreductase</fullName>
    </submittedName>
</protein>
<keyword evidence="7" id="KW-1185">Reference proteome</keyword>
<accession>A0ABY9Z0Z1</accession>
<keyword evidence="4" id="KW-0560">Oxidoreductase</keyword>
<evidence type="ECO:0000256" key="3">
    <source>
        <dbReference type="ARBA" id="ARBA00022827"/>
    </source>
</evidence>
<dbReference type="InterPro" id="IPR023753">
    <property type="entry name" value="FAD/NAD-binding_dom"/>
</dbReference>
<comment type="cofactor">
    <cofactor evidence="1">
        <name>FAD</name>
        <dbReference type="ChEBI" id="CHEBI:57692"/>
    </cofactor>
</comment>
<name>A0ABY9Z0Z1_9GAMM</name>
<dbReference type="RefSeq" id="WP_311884608.1">
    <property type="nucleotide sequence ID" value="NZ_CP119391.1"/>
</dbReference>
<gene>
    <name evidence="6" type="ORF">P1P91_03680</name>
</gene>
<reference evidence="6 7" key="1">
    <citation type="submission" date="2023-03" db="EMBL/GenBank/DDBJ databases">
        <title>Halomonas sp. nov., isolated from Korean tranditional fermented seafood 'Jeotgal'.</title>
        <authorList>
            <person name="Kim B."/>
            <person name="Shin N.-R."/>
        </authorList>
    </citation>
    <scope>NUCLEOTIDE SEQUENCE [LARGE SCALE GENOMIC DNA]</scope>
    <source>
        <strain evidence="6 7">SG2L-4</strain>
    </source>
</reference>
<dbReference type="PANTHER" id="PTHR42913:SF9">
    <property type="entry name" value="SLR1591 PROTEIN"/>
    <property type="match status" value="1"/>
</dbReference>
<proteinExistence type="predicted"/>
<dbReference type="Pfam" id="PF07992">
    <property type="entry name" value="Pyr_redox_2"/>
    <property type="match status" value="1"/>
</dbReference>
<keyword evidence="3" id="KW-0274">FAD</keyword>
<sequence>MNAEAAHKELVLIGGGHAHALVLDAFARRPEPGVRLSVISESALAAYSGRVPAWLAGECTLRETQIDVAALCRRAGARFIQRRATAFSAAGREVTLESGEWLGFDLASINVGATLEPPRQTAKTPPCLLALRPLAGLPTRWQALCARVDALAPGSRQRVVSAGGGAAGCETLLAVLAALRARRPDVTFDATLINAGQTLLLGTGRLPRTLLVHALKRAGVALRPGVRASGLGEETVLLEQGAPVPADIVLWATGAAGHDWLEESDLALDARGFIEVEKNLEARGAPGVFAAGDGAAFPTALPKAGVYAVRAGPVLADNLRRACRGEPLRDWRPPRRVLSLIGTGDGRAVAAYGPLGAGGRWAWRWKARIDGRFIARLNPGPIR</sequence>
<evidence type="ECO:0000313" key="7">
    <source>
        <dbReference type="Proteomes" id="UP001301869"/>
    </source>
</evidence>
<keyword evidence="2" id="KW-0285">Flavoprotein</keyword>
<dbReference type="InterPro" id="IPR051169">
    <property type="entry name" value="NADH-Q_oxidoreductase"/>
</dbReference>
<evidence type="ECO:0000259" key="5">
    <source>
        <dbReference type="Pfam" id="PF07992"/>
    </source>
</evidence>
<dbReference type="NCBIfam" id="TIGR03169">
    <property type="entry name" value="Nterm_to_SelD"/>
    <property type="match status" value="1"/>
</dbReference>
<dbReference type="EMBL" id="CP119391">
    <property type="protein sequence ID" value="WNK20792.1"/>
    <property type="molecule type" value="Genomic_DNA"/>
</dbReference>
<evidence type="ECO:0000256" key="4">
    <source>
        <dbReference type="ARBA" id="ARBA00023002"/>
    </source>
</evidence>
<dbReference type="InterPro" id="IPR036188">
    <property type="entry name" value="FAD/NAD-bd_sf"/>
</dbReference>
<dbReference type="Proteomes" id="UP001301869">
    <property type="component" value="Chromosome"/>
</dbReference>
<dbReference type="PANTHER" id="PTHR42913">
    <property type="entry name" value="APOPTOSIS-INDUCING FACTOR 1"/>
    <property type="match status" value="1"/>
</dbReference>
<dbReference type="InterPro" id="IPR017584">
    <property type="entry name" value="Pyridine_nucleo_diS_OxRdtase_N"/>
</dbReference>
<evidence type="ECO:0000313" key="6">
    <source>
        <dbReference type="EMBL" id="WNK20792.1"/>
    </source>
</evidence>